<dbReference type="InterPro" id="IPR019405">
    <property type="entry name" value="Lactonase_7-beta_prop"/>
</dbReference>
<dbReference type="SUPFAM" id="SSF50974">
    <property type="entry name" value="Nitrous oxide reductase, N-terminal domain"/>
    <property type="match status" value="1"/>
</dbReference>
<evidence type="ECO:0000313" key="2">
    <source>
        <dbReference type="EMBL" id="TVY33382.1"/>
    </source>
</evidence>
<dbReference type="PANTHER" id="PTHR30344:SF1">
    <property type="entry name" value="6-PHOSPHOGLUCONOLACTONASE"/>
    <property type="match status" value="1"/>
</dbReference>
<dbReference type="AlphaFoldDB" id="A0A8H8REE3"/>
<dbReference type="Proteomes" id="UP000462212">
    <property type="component" value="Unassembled WGS sequence"/>
</dbReference>
<dbReference type="OrthoDB" id="9972196at2759"/>
<organism evidence="2 3">
    <name type="scientific">Lachnellula subtilissima</name>
    <dbReference type="NCBI Taxonomy" id="602034"/>
    <lineage>
        <taxon>Eukaryota</taxon>
        <taxon>Fungi</taxon>
        <taxon>Dikarya</taxon>
        <taxon>Ascomycota</taxon>
        <taxon>Pezizomycotina</taxon>
        <taxon>Leotiomycetes</taxon>
        <taxon>Helotiales</taxon>
        <taxon>Lachnaceae</taxon>
        <taxon>Lachnellula</taxon>
    </lineage>
</organism>
<dbReference type="InterPro" id="IPR015943">
    <property type="entry name" value="WD40/YVTN_repeat-like_dom_sf"/>
</dbReference>
<dbReference type="Pfam" id="PF10282">
    <property type="entry name" value="Lactonase"/>
    <property type="match status" value="1"/>
</dbReference>
<accession>A0A8H8REE3</accession>
<keyword evidence="3" id="KW-1185">Reference proteome</keyword>
<gene>
    <name evidence="2" type="ORF">LSUB1_G007851</name>
</gene>
<dbReference type="PANTHER" id="PTHR30344">
    <property type="entry name" value="6-PHOSPHOGLUCONOLACTONASE-RELATED"/>
    <property type="match status" value="1"/>
</dbReference>
<name>A0A8H8REE3_9HELO</name>
<dbReference type="Gene3D" id="2.130.10.10">
    <property type="entry name" value="YVTN repeat-like/Quinoprotein amine dehydrogenase"/>
    <property type="match status" value="1"/>
</dbReference>
<proteinExistence type="inferred from homology"/>
<reference evidence="2 3" key="1">
    <citation type="submission" date="2018-05" db="EMBL/GenBank/DDBJ databases">
        <title>Genome sequencing and assembly of the regulated plant pathogen Lachnellula willkommii and related sister species for the development of diagnostic species identification markers.</title>
        <authorList>
            <person name="Giroux E."/>
            <person name="Bilodeau G."/>
        </authorList>
    </citation>
    <scope>NUCLEOTIDE SEQUENCE [LARGE SCALE GENOMIC DNA]</scope>
    <source>
        <strain evidence="2 3">CBS 197.66</strain>
    </source>
</reference>
<evidence type="ECO:0000256" key="1">
    <source>
        <dbReference type="ARBA" id="ARBA00005564"/>
    </source>
</evidence>
<comment type="caution">
    <text evidence="2">The sequence shown here is derived from an EMBL/GenBank/DDBJ whole genome shotgun (WGS) entry which is preliminary data.</text>
</comment>
<sequence>MRAVPFFLDFYLPAPLRSFGFACLDSVESFLDVMRWQHLPLGGLVASSVAVNLYVSSYIGTITTLSLCQDENGNYSLTTIAANNGSAPSPTWLEKDKYSGIIYGLDEGLTSPNGSISSYKTSGSGVLTQIDRHVTLGGPVSSIVYNGGKALAVAHYGGSALSSWTIQKSGGLALLQNFQFTLSAPGTIPDRQDAPHPHEALVDPTDQFIVVPDLGADYIRVFSIDPSTSILTQRTPFSTPPGSGPRHGAFYVSPTSNKTYFFLVSELGNTITSYSVSYSVSNNLGFTEVSNSGIYGNASTPVGAAAGEGILSPDAKFFLTSCRNDSTFVIPPFDTSKYHNTTSIRSDSLQSWAIDAQTGSLAFVQLAAAGGSFPRQFSVSADGRLAAVGLQESGRVVIVQRDVQAGTFGGFVAEVDVEGEVTSVVWDE</sequence>
<dbReference type="InterPro" id="IPR011045">
    <property type="entry name" value="N2O_reductase_N"/>
</dbReference>
<dbReference type="GO" id="GO:0017057">
    <property type="term" value="F:6-phosphogluconolactonase activity"/>
    <property type="evidence" value="ECO:0007669"/>
    <property type="project" value="TreeGrafter"/>
</dbReference>
<comment type="similarity">
    <text evidence="1">Belongs to the cycloisomerase 2 family.</text>
</comment>
<dbReference type="EMBL" id="QGMJ01000812">
    <property type="protein sequence ID" value="TVY33382.1"/>
    <property type="molecule type" value="Genomic_DNA"/>
</dbReference>
<dbReference type="InterPro" id="IPR050282">
    <property type="entry name" value="Cycloisomerase_2"/>
</dbReference>
<protein>
    <submittedName>
        <fullName evidence="2">Putative 6-phosphogluconolactonase</fullName>
    </submittedName>
</protein>
<evidence type="ECO:0000313" key="3">
    <source>
        <dbReference type="Proteomes" id="UP000462212"/>
    </source>
</evidence>